<proteinExistence type="inferred from homology"/>
<evidence type="ECO:0000256" key="4">
    <source>
        <dbReference type="ARBA" id="ARBA00022723"/>
    </source>
</evidence>
<evidence type="ECO:0000256" key="3">
    <source>
        <dbReference type="ARBA" id="ARBA00022617"/>
    </source>
</evidence>
<feature type="region of interest" description="Disordered" evidence="8">
    <location>
        <begin position="19"/>
        <end position="48"/>
    </location>
</feature>
<keyword evidence="6" id="KW-0408">Iron</keyword>
<dbReference type="Proteomes" id="UP000233551">
    <property type="component" value="Unassembled WGS sequence"/>
</dbReference>
<dbReference type="GO" id="GO:0046872">
    <property type="term" value="F:metal ion binding"/>
    <property type="evidence" value="ECO:0007669"/>
    <property type="project" value="UniProtKB-KW"/>
</dbReference>
<comment type="similarity">
    <text evidence="2">Belongs to the cytochrome P450 family.</text>
</comment>
<dbReference type="EMBL" id="PGOL01001535">
    <property type="protein sequence ID" value="PKI57111.1"/>
    <property type="molecule type" value="Genomic_DNA"/>
</dbReference>
<keyword evidence="10" id="KW-1185">Reference proteome</keyword>
<keyword evidence="7" id="KW-0503">Monooxygenase</keyword>
<dbReference type="STRING" id="22663.A0A2I0JLF7"/>
<comment type="cofactor">
    <cofactor evidence="1">
        <name>heme</name>
        <dbReference type="ChEBI" id="CHEBI:30413"/>
    </cofactor>
</comment>
<dbReference type="GO" id="GO:0004497">
    <property type="term" value="F:monooxygenase activity"/>
    <property type="evidence" value="ECO:0007669"/>
    <property type="project" value="UniProtKB-KW"/>
</dbReference>
<keyword evidence="4" id="KW-0479">Metal-binding</keyword>
<gene>
    <name evidence="9" type="ORF">CRG98_022505</name>
</gene>
<dbReference type="PANTHER" id="PTHR47946">
    <property type="entry name" value="CYTOCHROME P450 78A7-RELATED"/>
    <property type="match status" value="1"/>
</dbReference>
<comment type="caution">
    <text evidence="9">The sequence shown here is derived from an EMBL/GenBank/DDBJ whole genome shotgun (WGS) entry which is preliminary data.</text>
</comment>
<dbReference type="PANTHER" id="PTHR47946:SF6">
    <property type="entry name" value="CYTOCHROME P450 78A7"/>
    <property type="match status" value="1"/>
</dbReference>
<keyword evidence="5" id="KW-0560">Oxidoreductase</keyword>
<accession>A0A2I0JLF7</accession>
<evidence type="ECO:0000256" key="7">
    <source>
        <dbReference type="ARBA" id="ARBA00023033"/>
    </source>
</evidence>
<organism evidence="9 10">
    <name type="scientific">Punica granatum</name>
    <name type="common">Pomegranate</name>
    <dbReference type="NCBI Taxonomy" id="22663"/>
    <lineage>
        <taxon>Eukaryota</taxon>
        <taxon>Viridiplantae</taxon>
        <taxon>Streptophyta</taxon>
        <taxon>Embryophyta</taxon>
        <taxon>Tracheophyta</taxon>
        <taxon>Spermatophyta</taxon>
        <taxon>Magnoliopsida</taxon>
        <taxon>eudicotyledons</taxon>
        <taxon>Gunneridae</taxon>
        <taxon>Pentapetalae</taxon>
        <taxon>rosids</taxon>
        <taxon>malvids</taxon>
        <taxon>Myrtales</taxon>
        <taxon>Lythraceae</taxon>
        <taxon>Punica</taxon>
    </lineage>
</organism>
<keyword evidence="3" id="KW-0349">Heme</keyword>
<evidence type="ECO:0000256" key="6">
    <source>
        <dbReference type="ARBA" id="ARBA00023004"/>
    </source>
</evidence>
<protein>
    <submittedName>
        <fullName evidence="9">Uncharacterized protein</fullName>
    </submittedName>
</protein>
<reference evidence="9 10" key="1">
    <citation type="submission" date="2017-11" db="EMBL/GenBank/DDBJ databases">
        <title>De-novo sequencing of pomegranate (Punica granatum L.) genome.</title>
        <authorList>
            <person name="Akparov Z."/>
            <person name="Amiraslanov A."/>
            <person name="Hajiyeva S."/>
            <person name="Abbasov M."/>
            <person name="Kaur K."/>
            <person name="Hamwieh A."/>
            <person name="Solovyev V."/>
            <person name="Salamov A."/>
            <person name="Braich B."/>
            <person name="Kosarev P."/>
            <person name="Mahmoud A."/>
            <person name="Hajiyev E."/>
            <person name="Babayeva S."/>
            <person name="Izzatullayeva V."/>
            <person name="Mammadov A."/>
            <person name="Mammadov A."/>
            <person name="Sharifova S."/>
            <person name="Ojaghi J."/>
            <person name="Eynullazada K."/>
            <person name="Bayramov B."/>
            <person name="Abdulazimova A."/>
            <person name="Shahmuradov I."/>
        </authorList>
    </citation>
    <scope>NUCLEOTIDE SEQUENCE [LARGE SCALE GENOMIC DNA]</scope>
    <source>
        <strain evidence="10">cv. AG2017</strain>
        <tissue evidence="9">Leaf</tissue>
    </source>
</reference>
<evidence type="ECO:0000256" key="1">
    <source>
        <dbReference type="ARBA" id="ARBA00001971"/>
    </source>
</evidence>
<dbReference type="InterPro" id="IPR051996">
    <property type="entry name" value="Cytochrome_P450_78A"/>
</dbReference>
<dbReference type="AlphaFoldDB" id="A0A2I0JLF7"/>
<evidence type="ECO:0000256" key="8">
    <source>
        <dbReference type="SAM" id="MobiDB-lite"/>
    </source>
</evidence>
<evidence type="ECO:0000256" key="5">
    <source>
        <dbReference type="ARBA" id="ARBA00023002"/>
    </source>
</evidence>
<evidence type="ECO:0000256" key="2">
    <source>
        <dbReference type="ARBA" id="ARBA00010617"/>
    </source>
</evidence>
<name>A0A2I0JLF7_PUNGR</name>
<sequence>MITASIVATLDIGSGIVRPGQLTGPQPSGRKQVVVTPSHVRPSRVPRKVDTPKSRCIYARACVPRRDEIRAESCPDNKLGLVTVSLWVANLVHHFKWARDEARPVDLSEVLKLSCEMKSPLAAIAVPRILSA</sequence>
<evidence type="ECO:0000313" key="10">
    <source>
        <dbReference type="Proteomes" id="UP000233551"/>
    </source>
</evidence>
<evidence type="ECO:0000313" key="9">
    <source>
        <dbReference type="EMBL" id="PKI57111.1"/>
    </source>
</evidence>